<dbReference type="InterPro" id="IPR036206">
    <property type="entry name" value="ThiamineP_synth_sf"/>
</dbReference>
<evidence type="ECO:0000313" key="4">
    <source>
        <dbReference type="EMBL" id="ETJ45285.1"/>
    </source>
</evidence>
<dbReference type="GO" id="GO:0009228">
    <property type="term" value="P:thiamine biosynthetic process"/>
    <property type="evidence" value="ECO:0007669"/>
    <property type="project" value="UniProtKB-KW"/>
</dbReference>
<dbReference type="Gene3D" id="3.20.20.70">
    <property type="entry name" value="Aldolase class I"/>
    <property type="match status" value="1"/>
</dbReference>
<evidence type="ECO:0000259" key="3">
    <source>
        <dbReference type="Pfam" id="PF02581"/>
    </source>
</evidence>
<dbReference type="PANTHER" id="PTHR20857:SF15">
    <property type="entry name" value="THIAMINE-PHOSPHATE SYNTHASE"/>
    <property type="match status" value="1"/>
</dbReference>
<feature type="non-terminal residue" evidence="4">
    <location>
        <position position="1"/>
    </location>
</feature>
<evidence type="ECO:0000256" key="1">
    <source>
        <dbReference type="ARBA" id="ARBA00004948"/>
    </source>
</evidence>
<dbReference type="Pfam" id="PF02581">
    <property type="entry name" value="TMP-TENI"/>
    <property type="match status" value="1"/>
</dbReference>
<keyword evidence="2" id="KW-0784">Thiamine biosynthesis</keyword>
<reference evidence="4" key="1">
    <citation type="submission" date="2013-12" db="EMBL/GenBank/DDBJ databases">
        <title>A Varibaculum cambriense genome reconstructed from a premature infant gut community with otherwise low bacterial novelty that shifts toward anaerobic metabolism during the third week of life.</title>
        <authorList>
            <person name="Brown C.T."/>
            <person name="Sharon I."/>
            <person name="Thomas B.C."/>
            <person name="Castelle C.J."/>
            <person name="Morowitz M.J."/>
            <person name="Banfield J.F."/>
        </authorList>
    </citation>
    <scope>NUCLEOTIDE SEQUENCE</scope>
</reference>
<dbReference type="SUPFAM" id="SSF51391">
    <property type="entry name" value="Thiamin phosphate synthase"/>
    <property type="match status" value="1"/>
</dbReference>
<accession>W1YU85</accession>
<dbReference type="GO" id="GO:0005737">
    <property type="term" value="C:cytoplasm"/>
    <property type="evidence" value="ECO:0007669"/>
    <property type="project" value="TreeGrafter"/>
</dbReference>
<dbReference type="AlphaFoldDB" id="W1YU85"/>
<comment type="caution">
    <text evidence="4">The sequence shown here is derived from an EMBL/GenBank/DDBJ whole genome shotgun (WGS) entry which is preliminary data.</text>
</comment>
<dbReference type="CDD" id="cd00564">
    <property type="entry name" value="TMP_TenI"/>
    <property type="match status" value="1"/>
</dbReference>
<name>W1YU85_9ZZZZ</name>
<sequence length="65" mass="6726">PERVAELQAEGLTLPCVGIGGITLDNAKPILEAGACGVAIISAIAHADNPYEAVQQFKHLVDSTK</sequence>
<evidence type="ECO:0000256" key="2">
    <source>
        <dbReference type="ARBA" id="ARBA00022977"/>
    </source>
</evidence>
<dbReference type="EMBL" id="AZMM01000715">
    <property type="protein sequence ID" value="ETJ45285.1"/>
    <property type="molecule type" value="Genomic_DNA"/>
</dbReference>
<gene>
    <name evidence="4" type="ORF">Q604_UNBC00715G0001</name>
</gene>
<proteinExistence type="predicted"/>
<protein>
    <submittedName>
        <fullName evidence="4">Thiamine-phosphate diphosphorylase</fullName>
    </submittedName>
</protein>
<comment type="pathway">
    <text evidence="1">Cofactor biosynthesis; thiamine diphosphate biosynthesis.</text>
</comment>
<dbReference type="GO" id="GO:0004789">
    <property type="term" value="F:thiamine-phosphate diphosphorylase activity"/>
    <property type="evidence" value="ECO:0007669"/>
    <property type="project" value="TreeGrafter"/>
</dbReference>
<dbReference type="InterPro" id="IPR022998">
    <property type="entry name" value="ThiamineP_synth_TenI"/>
</dbReference>
<organism evidence="4">
    <name type="scientific">human gut metagenome</name>
    <dbReference type="NCBI Taxonomy" id="408170"/>
    <lineage>
        <taxon>unclassified sequences</taxon>
        <taxon>metagenomes</taxon>
        <taxon>organismal metagenomes</taxon>
    </lineage>
</organism>
<dbReference type="InterPro" id="IPR013785">
    <property type="entry name" value="Aldolase_TIM"/>
</dbReference>
<dbReference type="PANTHER" id="PTHR20857">
    <property type="entry name" value="THIAMINE-PHOSPHATE PYROPHOSPHORYLASE"/>
    <property type="match status" value="1"/>
</dbReference>
<feature type="domain" description="Thiamine phosphate synthase/TenI" evidence="3">
    <location>
        <begin position="9"/>
        <end position="44"/>
    </location>
</feature>